<name>A0A2N9J937_FAGSY</name>
<dbReference type="PANTHER" id="PTHR27003:SF88">
    <property type="entry name" value="RECEPTOR-LIKE PROTEIN KINASE THESEUS 1"/>
    <property type="match status" value="1"/>
</dbReference>
<accession>A0A2N9J937</accession>
<dbReference type="SUPFAM" id="SSF56112">
    <property type="entry name" value="Protein kinase-like (PK-like)"/>
    <property type="match status" value="1"/>
</dbReference>
<dbReference type="AlphaFoldDB" id="A0A2N9J937"/>
<dbReference type="PROSITE" id="PS50011">
    <property type="entry name" value="PROTEIN_KINASE_DOM"/>
    <property type="match status" value="1"/>
</dbReference>
<dbReference type="GO" id="GO:0004714">
    <property type="term" value="F:transmembrane receptor protein tyrosine kinase activity"/>
    <property type="evidence" value="ECO:0007669"/>
    <property type="project" value="InterPro"/>
</dbReference>
<dbReference type="EMBL" id="OIVN01006434">
    <property type="protein sequence ID" value="SPD33053.1"/>
    <property type="molecule type" value="Genomic_DNA"/>
</dbReference>
<feature type="domain" description="Protein kinase" evidence="1">
    <location>
        <begin position="1"/>
        <end position="136"/>
    </location>
</feature>
<dbReference type="GO" id="GO:0005524">
    <property type="term" value="F:ATP binding"/>
    <property type="evidence" value="ECO:0007669"/>
    <property type="project" value="InterPro"/>
</dbReference>
<dbReference type="Gene3D" id="1.10.510.10">
    <property type="entry name" value="Transferase(Phosphotransferase) domain 1"/>
    <property type="match status" value="1"/>
</dbReference>
<dbReference type="InterPro" id="IPR011009">
    <property type="entry name" value="Kinase-like_dom_sf"/>
</dbReference>
<organism evidence="2">
    <name type="scientific">Fagus sylvatica</name>
    <name type="common">Beechnut</name>
    <dbReference type="NCBI Taxonomy" id="28930"/>
    <lineage>
        <taxon>Eukaryota</taxon>
        <taxon>Viridiplantae</taxon>
        <taxon>Streptophyta</taxon>
        <taxon>Embryophyta</taxon>
        <taxon>Tracheophyta</taxon>
        <taxon>Spermatophyta</taxon>
        <taxon>Magnoliopsida</taxon>
        <taxon>eudicotyledons</taxon>
        <taxon>Gunneridae</taxon>
        <taxon>Pentapetalae</taxon>
        <taxon>rosids</taxon>
        <taxon>fabids</taxon>
        <taxon>Fagales</taxon>
        <taxon>Fagaceae</taxon>
        <taxon>Fagus</taxon>
    </lineage>
</organism>
<gene>
    <name evidence="2" type="ORF">FSB_LOCUS60935</name>
</gene>
<evidence type="ECO:0000313" key="2">
    <source>
        <dbReference type="EMBL" id="SPD33053.1"/>
    </source>
</evidence>
<dbReference type="Pfam" id="PF00069">
    <property type="entry name" value="Pkinase"/>
    <property type="match status" value="1"/>
</dbReference>
<sequence>MEPSATTSMAWSTLIPSRGRLQICVGVARGLHYLHAGHHDVKSSNILLDLDEKGEAKLSDFGLSSELVKESFNYGGISCEGYSGIRGSRVCQEPGDDGRTEKSDFLDPKMHTVIDPYVMGKIAPECFKIYMDIATS</sequence>
<evidence type="ECO:0000259" key="1">
    <source>
        <dbReference type="PROSITE" id="PS50011"/>
    </source>
</evidence>
<dbReference type="PANTHER" id="PTHR27003">
    <property type="entry name" value="OS07G0166700 PROTEIN"/>
    <property type="match status" value="1"/>
</dbReference>
<reference evidence="2" key="1">
    <citation type="submission" date="2018-02" db="EMBL/GenBank/DDBJ databases">
        <authorList>
            <person name="Cohen D.B."/>
            <person name="Kent A.D."/>
        </authorList>
    </citation>
    <scope>NUCLEOTIDE SEQUENCE</scope>
</reference>
<dbReference type="InterPro" id="IPR045272">
    <property type="entry name" value="ANXUR1/2-like"/>
</dbReference>
<dbReference type="GO" id="GO:0009506">
    <property type="term" value="C:plasmodesma"/>
    <property type="evidence" value="ECO:0007669"/>
    <property type="project" value="TreeGrafter"/>
</dbReference>
<dbReference type="InterPro" id="IPR000719">
    <property type="entry name" value="Prot_kinase_dom"/>
</dbReference>
<dbReference type="GO" id="GO:0005886">
    <property type="term" value="C:plasma membrane"/>
    <property type="evidence" value="ECO:0007669"/>
    <property type="project" value="TreeGrafter"/>
</dbReference>
<protein>
    <recommendedName>
        <fullName evidence="1">Protein kinase domain-containing protein</fullName>
    </recommendedName>
</protein>
<proteinExistence type="predicted"/>